<protein>
    <submittedName>
        <fullName evidence="1">Uncharacterized protein</fullName>
    </submittedName>
</protein>
<organism evidence="1 2">
    <name type="scientific">Pocillopora damicornis</name>
    <name type="common">Cauliflower coral</name>
    <name type="synonym">Millepora damicornis</name>
    <dbReference type="NCBI Taxonomy" id="46731"/>
    <lineage>
        <taxon>Eukaryota</taxon>
        <taxon>Metazoa</taxon>
        <taxon>Cnidaria</taxon>
        <taxon>Anthozoa</taxon>
        <taxon>Hexacorallia</taxon>
        <taxon>Scleractinia</taxon>
        <taxon>Astrocoeniina</taxon>
        <taxon>Pocilloporidae</taxon>
        <taxon>Pocillopora</taxon>
    </lineage>
</organism>
<evidence type="ECO:0000313" key="1">
    <source>
        <dbReference type="EMBL" id="RMX52881.1"/>
    </source>
</evidence>
<evidence type="ECO:0000313" key="2">
    <source>
        <dbReference type="Proteomes" id="UP000275408"/>
    </source>
</evidence>
<feature type="non-terminal residue" evidence="1">
    <location>
        <position position="332"/>
    </location>
</feature>
<comment type="caution">
    <text evidence="1">The sequence shown here is derived from an EMBL/GenBank/DDBJ whole genome shotgun (WGS) entry which is preliminary data.</text>
</comment>
<dbReference type="Proteomes" id="UP000275408">
    <property type="component" value="Unassembled WGS sequence"/>
</dbReference>
<keyword evidence="2" id="KW-1185">Reference proteome</keyword>
<reference evidence="1 2" key="1">
    <citation type="journal article" date="2018" name="Sci. Rep.">
        <title>Comparative analysis of the Pocillopora damicornis genome highlights role of immune system in coral evolution.</title>
        <authorList>
            <person name="Cunning R."/>
            <person name="Bay R.A."/>
            <person name="Gillette P."/>
            <person name="Baker A.C."/>
            <person name="Traylor-Knowles N."/>
        </authorList>
    </citation>
    <scope>NUCLEOTIDE SEQUENCE [LARGE SCALE GENOMIC DNA]</scope>
    <source>
        <strain evidence="1">RSMAS</strain>
        <tissue evidence="1">Whole animal</tissue>
    </source>
</reference>
<accession>A0A3M6UGV0</accession>
<sequence>MYAKCFGSGASIDTTQCRKLKLKSVHCHLSLKDKLHSNMAQPRHAVYIVHLNKEGKQRPAYYFANLILRTKTVLQKPGQNRISRRYKDINLNGPTKFLRDACLSQVDPHSLSKFSRKFIATYTDLKRKSEKHYRKHEIYMPEVPELLLYAAFSVWKQRECSVQKAGSMVAYCKSCFQEEMTTKFNLLESEGNDQEADFPNQAKKREKESIMGPVCKRNAVIWPEGLNLDLAIRVNRPSLYGRSKKISDTLIVDFQKADLCSAFGYVAKHGSEILALIVVVSFPDKMSRSGHEINIQVTITDVNNDSKKGLQWLLNLSGSFLGNAMSPTGTLD</sequence>
<proteinExistence type="predicted"/>
<dbReference type="EMBL" id="RCHS01001558">
    <property type="protein sequence ID" value="RMX52881.1"/>
    <property type="molecule type" value="Genomic_DNA"/>
</dbReference>
<dbReference type="AlphaFoldDB" id="A0A3M6UGV0"/>
<name>A0A3M6UGV0_POCDA</name>
<gene>
    <name evidence="1" type="ORF">pdam_00016254</name>
</gene>